<keyword evidence="1" id="KW-1133">Transmembrane helix</keyword>
<gene>
    <name evidence="2" type="ORF">GCM10010508_18750</name>
</gene>
<keyword evidence="1" id="KW-0812">Transmembrane</keyword>
<sequence length="145" mass="14594">MDGNFGTAFWAGAAAAAVVLGVLGQVTAYAGGLVGTVLLAGATGFAGVLPVHGLARWLTRAGVRVPGWLTRSVAAVLWSVLLSALASMVLFGIPEPSGTATAAGDFVLRAAWIAAVLVPAVLGAHLAAGARERYRRARGPAGRHL</sequence>
<reference evidence="2" key="1">
    <citation type="journal article" date="2014" name="Int. J. Syst. Evol. Microbiol.">
        <title>Complete genome sequence of Corynebacterium casei LMG S-19264T (=DSM 44701T), isolated from a smear-ripened cheese.</title>
        <authorList>
            <consortium name="US DOE Joint Genome Institute (JGI-PGF)"/>
            <person name="Walter F."/>
            <person name="Albersmeier A."/>
            <person name="Kalinowski J."/>
            <person name="Ruckert C."/>
        </authorList>
    </citation>
    <scope>NUCLEOTIDE SEQUENCE</scope>
    <source>
        <strain evidence="2">JCM 4654</strain>
    </source>
</reference>
<evidence type="ECO:0000313" key="3">
    <source>
        <dbReference type="Proteomes" id="UP000608955"/>
    </source>
</evidence>
<protein>
    <submittedName>
        <fullName evidence="2">Uncharacterized protein</fullName>
    </submittedName>
</protein>
<feature type="transmembrane region" description="Helical" evidence="1">
    <location>
        <begin position="75"/>
        <end position="94"/>
    </location>
</feature>
<evidence type="ECO:0000256" key="1">
    <source>
        <dbReference type="SAM" id="Phobius"/>
    </source>
</evidence>
<reference evidence="2" key="2">
    <citation type="submission" date="2020-09" db="EMBL/GenBank/DDBJ databases">
        <authorList>
            <person name="Sun Q."/>
            <person name="Ohkuma M."/>
        </authorList>
    </citation>
    <scope>NUCLEOTIDE SEQUENCE</scope>
    <source>
        <strain evidence="2">JCM 4654</strain>
    </source>
</reference>
<dbReference type="AlphaFoldDB" id="A0A919CVX8"/>
<comment type="caution">
    <text evidence="2">The sequence shown here is derived from an EMBL/GenBank/DDBJ whole genome shotgun (WGS) entry which is preliminary data.</text>
</comment>
<keyword evidence="3" id="KW-1185">Reference proteome</keyword>
<accession>A0A919CVX8</accession>
<name>A0A919CVX8_9ACTN</name>
<dbReference type="Proteomes" id="UP000608955">
    <property type="component" value="Unassembled WGS sequence"/>
</dbReference>
<dbReference type="RefSeq" id="WP_190177245.1">
    <property type="nucleotide sequence ID" value="NZ_BMVF01000004.1"/>
</dbReference>
<keyword evidence="1" id="KW-0472">Membrane</keyword>
<evidence type="ECO:0000313" key="2">
    <source>
        <dbReference type="EMBL" id="GHD87275.1"/>
    </source>
</evidence>
<feature type="transmembrane region" description="Helical" evidence="1">
    <location>
        <begin position="34"/>
        <end position="55"/>
    </location>
</feature>
<organism evidence="2 3">
    <name type="scientific">Streptomyces naganishii JCM 4654</name>
    <dbReference type="NCBI Taxonomy" id="1306179"/>
    <lineage>
        <taxon>Bacteria</taxon>
        <taxon>Bacillati</taxon>
        <taxon>Actinomycetota</taxon>
        <taxon>Actinomycetes</taxon>
        <taxon>Kitasatosporales</taxon>
        <taxon>Streptomycetaceae</taxon>
        <taxon>Streptomyces</taxon>
    </lineage>
</organism>
<proteinExistence type="predicted"/>
<feature type="transmembrane region" description="Helical" evidence="1">
    <location>
        <begin position="106"/>
        <end position="128"/>
    </location>
</feature>
<dbReference type="EMBL" id="BMVF01000004">
    <property type="protein sequence ID" value="GHD87275.1"/>
    <property type="molecule type" value="Genomic_DNA"/>
</dbReference>